<evidence type="ECO:0000313" key="4">
    <source>
        <dbReference type="Proteomes" id="UP001295423"/>
    </source>
</evidence>
<dbReference type="EMBL" id="CAKOGP040002103">
    <property type="protein sequence ID" value="CAJ1962455.1"/>
    <property type="molecule type" value="Genomic_DNA"/>
</dbReference>
<organism evidence="3 4">
    <name type="scientific">Cylindrotheca closterium</name>
    <dbReference type="NCBI Taxonomy" id="2856"/>
    <lineage>
        <taxon>Eukaryota</taxon>
        <taxon>Sar</taxon>
        <taxon>Stramenopiles</taxon>
        <taxon>Ochrophyta</taxon>
        <taxon>Bacillariophyta</taxon>
        <taxon>Bacillariophyceae</taxon>
        <taxon>Bacillariophycidae</taxon>
        <taxon>Bacillariales</taxon>
        <taxon>Bacillariaceae</taxon>
        <taxon>Cylindrotheca</taxon>
    </lineage>
</organism>
<evidence type="ECO:0008006" key="5">
    <source>
        <dbReference type="Google" id="ProtNLM"/>
    </source>
</evidence>
<evidence type="ECO:0000256" key="2">
    <source>
        <dbReference type="PIRSR" id="PIRSR602401-1"/>
    </source>
</evidence>
<keyword evidence="4" id="KW-1185">Reference proteome</keyword>
<protein>
    <recommendedName>
        <fullName evidence="5">Cytochrome P450</fullName>
    </recommendedName>
</protein>
<dbReference type="GO" id="GO:0020037">
    <property type="term" value="F:heme binding"/>
    <property type="evidence" value="ECO:0007669"/>
    <property type="project" value="InterPro"/>
</dbReference>
<dbReference type="AlphaFoldDB" id="A0AAD2G516"/>
<comment type="caution">
    <text evidence="3">The sequence shown here is derived from an EMBL/GenBank/DDBJ whole genome shotgun (WGS) entry which is preliminary data.</text>
</comment>
<dbReference type="Gene3D" id="1.10.630.10">
    <property type="entry name" value="Cytochrome P450"/>
    <property type="match status" value="1"/>
</dbReference>
<accession>A0AAD2G516</accession>
<keyword evidence="2" id="KW-0479">Metal-binding</keyword>
<dbReference type="CDD" id="cd00302">
    <property type="entry name" value="cytochrome_P450"/>
    <property type="match status" value="1"/>
</dbReference>
<sequence length="491" mass="56376">MASILETFPNLKHQEVMMAAGIVIAASFLLYQAYARLFYSKIEKDKKPLPKANKGILETLRMWAGPKAPFHFLEMAKELDSFIYELNIPIPGHPKAVVVSEPEDARDILNDRLTDKPLALYGKLLEFSPTKDKVIFGMQADAEWHRRRKGTAPAFSQKHVRRMTEVAVKHTEKWLDEYLSPLVEKHQSFDVANQMMKLLLKAFCETALEYDISNEDIDTFIIEWDLITREYILKSTANPFRKYFTAILPERRRAKQATHAVHAIFHKVIKNYRALESPLEGTVIDLIMKNPTFKTDDELASEIFAYIVAGHDTTAMSITWTLLELGKHPEEQRSLREAFSKVESEEWSNSELLKNVVREGMRLHPVAAITVSRTIGRDMTTKKGNYFLPKGTFVLLPFYNIFHNDGVFEDAETFRPSRWENPTELMKAAFMPFAAGKQGCIGRMLAHIVLHTVLARLIQKYDFSVEEEGYAEFNLILNSVGLRMKATRARE</sequence>
<evidence type="ECO:0000313" key="3">
    <source>
        <dbReference type="EMBL" id="CAJ1962455.1"/>
    </source>
</evidence>
<dbReference type="InterPro" id="IPR036396">
    <property type="entry name" value="Cyt_P450_sf"/>
</dbReference>
<comment type="similarity">
    <text evidence="1">Belongs to the cytochrome P450 family.</text>
</comment>
<keyword evidence="2" id="KW-0349">Heme</keyword>
<dbReference type="PANTHER" id="PTHR24305:SF166">
    <property type="entry name" value="CYTOCHROME P450 12A4, MITOCHONDRIAL-RELATED"/>
    <property type="match status" value="1"/>
</dbReference>
<feature type="binding site" description="axial binding residue" evidence="2">
    <location>
        <position position="440"/>
    </location>
    <ligand>
        <name>heme</name>
        <dbReference type="ChEBI" id="CHEBI:30413"/>
    </ligand>
    <ligandPart>
        <name>Fe</name>
        <dbReference type="ChEBI" id="CHEBI:18248"/>
    </ligandPart>
</feature>
<dbReference type="GO" id="GO:0004497">
    <property type="term" value="F:monooxygenase activity"/>
    <property type="evidence" value="ECO:0007669"/>
    <property type="project" value="InterPro"/>
</dbReference>
<dbReference type="PRINTS" id="PR00463">
    <property type="entry name" value="EP450I"/>
</dbReference>
<dbReference type="InterPro" id="IPR050121">
    <property type="entry name" value="Cytochrome_P450_monoxygenase"/>
</dbReference>
<dbReference type="Proteomes" id="UP001295423">
    <property type="component" value="Unassembled WGS sequence"/>
</dbReference>
<dbReference type="PANTHER" id="PTHR24305">
    <property type="entry name" value="CYTOCHROME P450"/>
    <property type="match status" value="1"/>
</dbReference>
<dbReference type="InterPro" id="IPR002401">
    <property type="entry name" value="Cyt_P450_E_grp-I"/>
</dbReference>
<keyword evidence="2" id="KW-0408">Iron</keyword>
<name>A0AAD2G516_9STRA</name>
<dbReference type="InterPro" id="IPR001128">
    <property type="entry name" value="Cyt_P450"/>
</dbReference>
<gene>
    <name evidence="3" type="ORF">CYCCA115_LOCUS19696</name>
</gene>
<dbReference type="PRINTS" id="PR00385">
    <property type="entry name" value="P450"/>
</dbReference>
<comment type="cofactor">
    <cofactor evidence="2">
        <name>heme</name>
        <dbReference type="ChEBI" id="CHEBI:30413"/>
    </cofactor>
</comment>
<reference evidence="3" key="1">
    <citation type="submission" date="2023-08" db="EMBL/GenBank/DDBJ databases">
        <authorList>
            <person name="Audoor S."/>
            <person name="Bilcke G."/>
        </authorList>
    </citation>
    <scope>NUCLEOTIDE SEQUENCE</scope>
</reference>
<dbReference type="SUPFAM" id="SSF48264">
    <property type="entry name" value="Cytochrome P450"/>
    <property type="match status" value="1"/>
</dbReference>
<proteinExistence type="inferred from homology"/>
<dbReference type="Pfam" id="PF00067">
    <property type="entry name" value="p450"/>
    <property type="match status" value="1"/>
</dbReference>
<dbReference type="GO" id="GO:0016705">
    <property type="term" value="F:oxidoreductase activity, acting on paired donors, with incorporation or reduction of molecular oxygen"/>
    <property type="evidence" value="ECO:0007669"/>
    <property type="project" value="InterPro"/>
</dbReference>
<dbReference type="GO" id="GO:0005506">
    <property type="term" value="F:iron ion binding"/>
    <property type="evidence" value="ECO:0007669"/>
    <property type="project" value="InterPro"/>
</dbReference>
<evidence type="ECO:0000256" key="1">
    <source>
        <dbReference type="ARBA" id="ARBA00010617"/>
    </source>
</evidence>